<keyword evidence="2" id="KW-1185">Reference proteome</keyword>
<evidence type="ECO:0000313" key="1">
    <source>
        <dbReference type="EMBL" id="MBW0572384.1"/>
    </source>
</evidence>
<dbReference type="Proteomes" id="UP000765509">
    <property type="component" value="Unassembled WGS sequence"/>
</dbReference>
<accession>A0A9Q3K193</accession>
<protein>
    <submittedName>
        <fullName evidence="1">Uncharacterized protein</fullName>
    </submittedName>
</protein>
<sequence length="151" mass="17457">MDVSFNKIGTELKNSRSNINELKNNDRTLTEWCRVTNARLVSISNTCDRIVKKCQVQNHELEDISFSHINDELTILKSHILEIVDNTNIFVTHLARSDSERQELKNELIAHVEQSHKNNETNQHIARHSTPLTEEKHCFKESLTPFPGENV</sequence>
<organism evidence="1 2">
    <name type="scientific">Austropuccinia psidii MF-1</name>
    <dbReference type="NCBI Taxonomy" id="1389203"/>
    <lineage>
        <taxon>Eukaryota</taxon>
        <taxon>Fungi</taxon>
        <taxon>Dikarya</taxon>
        <taxon>Basidiomycota</taxon>
        <taxon>Pucciniomycotina</taxon>
        <taxon>Pucciniomycetes</taxon>
        <taxon>Pucciniales</taxon>
        <taxon>Sphaerophragmiaceae</taxon>
        <taxon>Austropuccinia</taxon>
    </lineage>
</organism>
<dbReference type="EMBL" id="AVOT02090000">
    <property type="protein sequence ID" value="MBW0572384.1"/>
    <property type="molecule type" value="Genomic_DNA"/>
</dbReference>
<gene>
    <name evidence="1" type="ORF">O181_112099</name>
</gene>
<evidence type="ECO:0000313" key="2">
    <source>
        <dbReference type="Proteomes" id="UP000765509"/>
    </source>
</evidence>
<proteinExistence type="predicted"/>
<dbReference type="AlphaFoldDB" id="A0A9Q3K193"/>
<name>A0A9Q3K193_9BASI</name>
<comment type="caution">
    <text evidence="1">The sequence shown here is derived from an EMBL/GenBank/DDBJ whole genome shotgun (WGS) entry which is preliminary data.</text>
</comment>
<reference evidence="1" key="1">
    <citation type="submission" date="2021-03" db="EMBL/GenBank/DDBJ databases">
        <title>Draft genome sequence of rust myrtle Austropuccinia psidii MF-1, a brazilian biotype.</title>
        <authorList>
            <person name="Quecine M.C."/>
            <person name="Pachon D.M.R."/>
            <person name="Bonatelli M.L."/>
            <person name="Correr F.H."/>
            <person name="Franceschini L.M."/>
            <person name="Leite T.F."/>
            <person name="Margarido G.R.A."/>
            <person name="Almeida C.A."/>
            <person name="Ferrarezi J.A."/>
            <person name="Labate C.A."/>
        </authorList>
    </citation>
    <scope>NUCLEOTIDE SEQUENCE</scope>
    <source>
        <strain evidence="1">MF-1</strain>
    </source>
</reference>